<dbReference type="RefSeq" id="NP_203334.1">
    <property type="nucleotide sequence ID" value="NC_003084.1"/>
</dbReference>
<evidence type="ECO:0000313" key="2">
    <source>
        <dbReference type="Proteomes" id="UP000006635"/>
    </source>
</evidence>
<gene>
    <name evidence="1" type="primary">CUN030</name>
</gene>
<accession>Q919N9</accession>
<dbReference type="Proteomes" id="UP000006635">
    <property type="component" value="Segment"/>
</dbReference>
<evidence type="ECO:0000313" key="1">
    <source>
        <dbReference type="EMBL" id="AAK94108.1"/>
    </source>
</evidence>
<protein>
    <submittedName>
        <fullName evidence="1">CUN030 similar to AcMNPV ORF142</fullName>
    </submittedName>
</protein>
<name>Q919N9_NPVCO</name>
<keyword evidence="2" id="KW-1185">Reference proteome</keyword>
<dbReference type="EMBL" id="AF403738">
    <property type="protein sequence ID" value="AAK94108.1"/>
    <property type="molecule type" value="Genomic_DNA"/>
</dbReference>
<organism evidence="1 2">
    <name type="scientific">Culex nigripalpus nucleopolyhedrovirus (isolate Florida/1997)</name>
    <name type="common">CuniNPV</name>
    <dbReference type="NCBI Taxonomy" id="645993"/>
    <lineage>
        <taxon>Viruses</taxon>
        <taxon>Viruses incertae sedis</taxon>
        <taxon>Naldaviricetes</taxon>
        <taxon>Lefavirales</taxon>
        <taxon>Baculoviridae</taxon>
        <taxon>Deltabaculovirus</taxon>
    </lineage>
</organism>
<organismHost>
    <name type="scientific">Culex nigripalpus</name>
    <dbReference type="NCBI Taxonomy" id="42429"/>
</organismHost>
<dbReference type="GeneID" id="921908"/>
<sequence>MDESSRLYTFIGMFFKCSQEVQEWLLKSLKSEAERNFAQLVWDGSTQTYFTVAKRPDMAEMMAQMEDLVRKLKINGLVGYATNRVMYNWVQTSESYLFYRNGTFGAMPISLLPNTLIYETNLFANTSEGLASVANLLADAAFSTRINTAEVSEIELAKGTLISGSRCGFAFLSPTRDINAQQMNENEDEWPKRLCLIGADFMPTMLDVLKEEELSRRPGLSILNYHRGIELHEPFKVRPDRSWTTETSSAVEFTRQYSKEFLEQEPLERSETYLYQPSYLYEFAQSNEALFELLAQLKEKDPVLCRVVQPAGMVDRSRARFLIKRITNKRYQWLRMPELERFAVKPMSRLALAPSNGLPVMGSNKSLIPGLFVSQEFGLFVTPGFTAFNDQFAVRYADVRNLTKDVMLDKEDRAVWSIDGINVVKRNMPTQDPIHVLCRVVGSRVKSHPLESLGDMTLNALARITAEERKLKSK</sequence>
<dbReference type="KEGG" id="vg:921908"/>
<reference evidence="1 2" key="1">
    <citation type="journal article" date="2001" name="J. Virol.">
        <title>Genome sequence of a baculovirus pathogenic for Culex nigripalpus.</title>
        <authorList>
            <person name="Afonso C.L."/>
            <person name="Tulman E.R."/>
            <person name="Lu Z."/>
            <person name="Balinsky C.A."/>
            <person name="Moser B.A."/>
            <person name="Becnel J.J."/>
            <person name="Rock D.L."/>
            <person name="Kutish G.F."/>
        </authorList>
    </citation>
    <scope>NUCLEOTIDE SEQUENCE [LARGE SCALE GENOMIC DNA]</scope>
    <source>
        <strain evidence="2">Isolate Florida/1997</strain>
    </source>
</reference>
<proteinExistence type="predicted"/>